<reference evidence="7 9" key="2">
    <citation type="submission" date="2015-03" db="EMBL/GenBank/DDBJ databases">
        <authorList>
            <person name="Murphy D."/>
        </authorList>
    </citation>
    <scope>NUCLEOTIDE SEQUENCE [LARGE SCALE GENOMIC DNA]</scope>
    <source>
        <strain evidence="7 9">Y233</strain>
    </source>
</reference>
<proteinExistence type="inferred from homology"/>
<dbReference type="EMBL" id="CQBK01000007">
    <property type="protein sequence ID" value="CNH68546.1"/>
    <property type="molecule type" value="Genomic_DNA"/>
</dbReference>
<dbReference type="InterPro" id="IPR027417">
    <property type="entry name" value="P-loop_NTPase"/>
</dbReference>
<feature type="domain" description="ABC transporter" evidence="5">
    <location>
        <begin position="16"/>
        <end position="247"/>
    </location>
</feature>
<dbReference type="PANTHER" id="PTHR42788:SF13">
    <property type="entry name" value="ALIPHATIC SULFONATES IMPORT ATP-BINDING PROTEIN SSUB"/>
    <property type="match status" value="1"/>
</dbReference>
<dbReference type="RefSeq" id="WP_025383945.1">
    <property type="nucleotide sequence ID" value="NZ_CABIHS010000364.1"/>
</dbReference>
<evidence type="ECO:0000256" key="2">
    <source>
        <dbReference type="ARBA" id="ARBA00022448"/>
    </source>
</evidence>
<dbReference type="InterPro" id="IPR050166">
    <property type="entry name" value="ABC_transporter_ATP-bind"/>
</dbReference>
<dbReference type="PROSITE" id="PS50893">
    <property type="entry name" value="ABC_TRANSPORTER_2"/>
    <property type="match status" value="1"/>
</dbReference>
<name>A0A0T9PK32_9GAMM</name>
<evidence type="ECO:0000256" key="3">
    <source>
        <dbReference type="ARBA" id="ARBA00022741"/>
    </source>
</evidence>
<evidence type="ECO:0000256" key="4">
    <source>
        <dbReference type="ARBA" id="ARBA00022840"/>
    </source>
</evidence>
<dbReference type="Proteomes" id="UP000019439">
    <property type="component" value="Chromosome"/>
</dbReference>
<evidence type="ECO:0000313" key="7">
    <source>
        <dbReference type="EMBL" id="CNH68546.1"/>
    </source>
</evidence>
<dbReference type="PROSITE" id="PS00211">
    <property type="entry name" value="ABC_TRANSPORTER_1"/>
    <property type="match status" value="1"/>
</dbReference>
<organism evidence="7 9">
    <name type="scientific">Yersinia similis</name>
    <dbReference type="NCBI Taxonomy" id="367190"/>
    <lineage>
        <taxon>Bacteria</taxon>
        <taxon>Pseudomonadati</taxon>
        <taxon>Pseudomonadota</taxon>
        <taxon>Gammaproteobacteria</taxon>
        <taxon>Enterobacterales</taxon>
        <taxon>Yersiniaceae</taxon>
        <taxon>Yersinia</taxon>
    </lineage>
</organism>
<keyword evidence="4 7" id="KW-0067">ATP-binding</keyword>
<dbReference type="SMART" id="SM00382">
    <property type="entry name" value="AAA"/>
    <property type="match status" value="1"/>
</dbReference>
<dbReference type="InterPro" id="IPR003593">
    <property type="entry name" value="AAA+_ATPase"/>
</dbReference>
<dbReference type="PANTHER" id="PTHR42788">
    <property type="entry name" value="TAURINE IMPORT ATP-BINDING PROTEIN-RELATED"/>
    <property type="match status" value="1"/>
</dbReference>
<keyword evidence="3" id="KW-0547">Nucleotide-binding</keyword>
<dbReference type="KEGG" id="ysi:BF17_20120"/>
<evidence type="ECO:0000313" key="6">
    <source>
        <dbReference type="EMBL" id="AHK21313.1"/>
    </source>
</evidence>
<evidence type="ECO:0000313" key="8">
    <source>
        <dbReference type="Proteomes" id="UP000019439"/>
    </source>
</evidence>
<reference evidence="6 8" key="1">
    <citation type="journal article" date="2014" name="Genome Announc.">
        <title>Genome Sequence of Yersinia similis Y228T, a Member of the Yersinia pseudotuberculosis Complex.</title>
        <authorList>
            <person name="Sprague L.D."/>
            <person name="Neubauer H."/>
        </authorList>
    </citation>
    <scope>NUCLEOTIDE SEQUENCE [LARGE SCALE GENOMIC DNA]</scope>
    <source>
        <strain evidence="6 8">228</strain>
    </source>
</reference>
<accession>A0A0T9PK32</accession>
<dbReference type="CDD" id="cd03293">
    <property type="entry name" value="ABC_NrtD_SsuB_transporters"/>
    <property type="match status" value="1"/>
</dbReference>
<dbReference type="Proteomes" id="UP000038204">
    <property type="component" value="Unassembled WGS sequence"/>
</dbReference>
<evidence type="ECO:0000259" key="5">
    <source>
        <dbReference type="PROSITE" id="PS50893"/>
    </source>
</evidence>
<keyword evidence="8" id="KW-1185">Reference proteome</keyword>
<sequence>MKTSDNIIEQAEMCEISIINVDKTFGSGESIVIALKEINLQISHGEFVCLLGPSGCGKSTLLNAIAGFSLPTHGEIVVKGDVVKEPGTDRGMVFQEYALFPWMNVEKNIAFGMDIKGESKEKCQSVVEDLLNTLGLSEFRTRFPKDLSGGMRQRVAIARILALDPPIMLMDEPFGALDALTRRSLQDELLRIWEKSRKTIIFVTHSIEEAIYLGTRVVVLTYRPGTLKQDIAIEIPRPRDTSGAEFNRIKRELGALVMEEQQRFSDAERRGG</sequence>
<evidence type="ECO:0000256" key="1">
    <source>
        <dbReference type="ARBA" id="ARBA00005417"/>
    </source>
</evidence>
<dbReference type="Gene3D" id="3.40.50.300">
    <property type="entry name" value="P-loop containing nucleotide triphosphate hydrolases"/>
    <property type="match status" value="1"/>
</dbReference>
<dbReference type="EC" id="3.6.3.-" evidence="7"/>
<comment type="similarity">
    <text evidence="1">Belongs to the ABC transporter superfamily.</text>
</comment>
<dbReference type="PATRIC" id="fig|367190.3.peg.3949"/>
<keyword evidence="2" id="KW-0813">Transport</keyword>
<dbReference type="InterPro" id="IPR003439">
    <property type="entry name" value="ABC_transporter-like_ATP-bd"/>
</dbReference>
<dbReference type="GO" id="GO:0016887">
    <property type="term" value="F:ATP hydrolysis activity"/>
    <property type="evidence" value="ECO:0007669"/>
    <property type="project" value="InterPro"/>
</dbReference>
<evidence type="ECO:0000313" key="9">
    <source>
        <dbReference type="Proteomes" id="UP000038204"/>
    </source>
</evidence>
<dbReference type="GeneID" id="96665695"/>
<dbReference type="SUPFAM" id="SSF52540">
    <property type="entry name" value="P-loop containing nucleoside triphosphate hydrolases"/>
    <property type="match status" value="1"/>
</dbReference>
<dbReference type="EMBL" id="CP007230">
    <property type="protein sequence ID" value="AHK21313.1"/>
    <property type="molecule type" value="Genomic_DNA"/>
</dbReference>
<gene>
    <name evidence="7" type="primary">cmpC</name>
    <name evidence="6" type="ORF">BF17_20120</name>
    <name evidence="7" type="ORF">ERS008667_01245</name>
</gene>
<protein>
    <submittedName>
        <fullName evidence="6 7">ABC transporter ATP-binding protein</fullName>
        <ecNumber evidence="7">3.6.3.-</ecNumber>
    </submittedName>
</protein>
<dbReference type="InterPro" id="IPR017871">
    <property type="entry name" value="ABC_transporter-like_CS"/>
</dbReference>
<dbReference type="GO" id="GO:0005524">
    <property type="term" value="F:ATP binding"/>
    <property type="evidence" value="ECO:0007669"/>
    <property type="project" value="UniProtKB-KW"/>
</dbReference>
<dbReference type="Pfam" id="PF00005">
    <property type="entry name" value="ABC_tran"/>
    <property type="match status" value="1"/>
</dbReference>
<keyword evidence="7" id="KW-0378">Hydrolase</keyword>
<dbReference type="AlphaFoldDB" id="A0A0T9PK32"/>